<dbReference type="SUPFAM" id="SSF53448">
    <property type="entry name" value="Nucleotide-diphospho-sugar transferases"/>
    <property type="match status" value="1"/>
</dbReference>
<dbReference type="Gene3D" id="3.90.550.10">
    <property type="entry name" value="Spore Coat Polysaccharide Biosynthesis Protein SpsA, Chain A"/>
    <property type="match status" value="1"/>
</dbReference>
<dbReference type="InterPro" id="IPR002495">
    <property type="entry name" value="Glyco_trans_8"/>
</dbReference>
<comment type="caution">
    <text evidence="1">The sequence shown here is derived from an EMBL/GenBank/DDBJ whole genome shotgun (WGS) entry which is preliminary data.</text>
</comment>
<reference evidence="1 2" key="1">
    <citation type="submission" date="2019-03" db="EMBL/GenBank/DDBJ databases">
        <title>Primorskyibacter sp. SS33 isolated from sediments.</title>
        <authorList>
            <person name="Xunke S."/>
        </authorList>
    </citation>
    <scope>NUCLEOTIDE SEQUENCE [LARGE SCALE GENOMIC DNA]</scope>
    <source>
        <strain evidence="1 2">SS33</strain>
    </source>
</reference>
<dbReference type="InterPro" id="IPR029044">
    <property type="entry name" value="Nucleotide-diphossugar_trans"/>
</dbReference>
<dbReference type="Proteomes" id="UP000295701">
    <property type="component" value="Unassembled WGS sequence"/>
</dbReference>
<proteinExistence type="predicted"/>
<dbReference type="InterPro" id="IPR050587">
    <property type="entry name" value="GNT1/Glycosyltrans_8"/>
</dbReference>
<dbReference type="EMBL" id="SNAA01000004">
    <property type="protein sequence ID" value="TDL81466.1"/>
    <property type="molecule type" value="Genomic_DNA"/>
</dbReference>
<evidence type="ECO:0000313" key="1">
    <source>
        <dbReference type="EMBL" id="TDL81466.1"/>
    </source>
</evidence>
<accession>A0A4R6AIG9</accession>
<dbReference type="RefSeq" id="WP_133395955.1">
    <property type="nucleotide sequence ID" value="NZ_SNAA01000004.1"/>
</dbReference>
<gene>
    <name evidence="1" type="ORF">E2L08_04890</name>
</gene>
<keyword evidence="1" id="KW-0808">Transferase</keyword>
<keyword evidence="2" id="KW-1185">Reference proteome</keyword>
<dbReference type="Pfam" id="PF01501">
    <property type="entry name" value="Glyco_transf_8"/>
    <property type="match status" value="1"/>
</dbReference>
<protein>
    <submittedName>
        <fullName evidence="1">Glycosyl transferase</fullName>
    </submittedName>
</protein>
<evidence type="ECO:0000313" key="2">
    <source>
        <dbReference type="Proteomes" id="UP000295701"/>
    </source>
</evidence>
<organism evidence="1 2">
    <name type="scientific">Palleronia sediminis</name>
    <dbReference type="NCBI Taxonomy" id="2547833"/>
    <lineage>
        <taxon>Bacteria</taxon>
        <taxon>Pseudomonadati</taxon>
        <taxon>Pseudomonadota</taxon>
        <taxon>Alphaproteobacteria</taxon>
        <taxon>Rhodobacterales</taxon>
        <taxon>Roseobacteraceae</taxon>
        <taxon>Palleronia</taxon>
    </lineage>
</organism>
<dbReference type="GO" id="GO:0016757">
    <property type="term" value="F:glycosyltransferase activity"/>
    <property type="evidence" value="ECO:0007669"/>
    <property type="project" value="InterPro"/>
</dbReference>
<dbReference type="AlphaFoldDB" id="A0A4R6AIG9"/>
<name>A0A4R6AIG9_9RHOB</name>
<sequence length="274" mass="31815">MLPKDVNPDRRAYVTLVTADSYLPGARALVNSLKLSGTAADIVVMHDPGIDLAGLDDLATRGARLVPVELPRLSREFHELHERGNLHGRAPFSKGNKPAFHVPLHNFAKLRLWQLDYDALVYIDADAIVLRNCDRLFSYPQFCAAPNLYESLVDFGRLNSGVFTARPDPAIYEDMLRVLDRPGKFWRRTDQTFLEEYFPDWHGLPIYYNMMQYVWLNLPEIWRWQDIRIVHFQYEKPWDTPHDKSSRLLPLIELWRAFERGHDIPDLSTLPPPP</sequence>
<dbReference type="OrthoDB" id="8278609at2"/>
<dbReference type="PANTHER" id="PTHR11183">
    <property type="entry name" value="GLYCOGENIN SUBFAMILY MEMBER"/>
    <property type="match status" value="1"/>
</dbReference>